<dbReference type="PANTHER" id="PTHR32071">
    <property type="entry name" value="TRANSCRIPTIONAL REGULATORY PROTEIN"/>
    <property type="match status" value="1"/>
</dbReference>
<name>A0A364NN87_9GAMM</name>
<dbReference type="PROSITE" id="PS00675">
    <property type="entry name" value="SIGMA54_INTERACT_1"/>
    <property type="match status" value="1"/>
</dbReference>
<accession>A0A364NN87</accession>
<dbReference type="CDD" id="cd00156">
    <property type="entry name" value="REC"/>
    <property type="match status" value="1"/>
</dbReference>
<organism evidence="8 9">
    <name type="scientific">Nitrincola tibetensis</name>
    <dbReference type="NCBI Taxonomy" id="2219697"/>
    <lineage>
        <taxon>Bacteria</taxon>
        <taxon>Pseudomonadati</taxon>
        <taxon>Pseudomonadota</taxon>
        <taxon>Gammaproteobacteria</taxon>
        <taxon>Oceanospirillales</taxon>
        <taxon>Oceanospirillaceae</taxon>
        <taxon>Nitrincola</taxon>
    </lineage>
</organism>
<evidence type="ECO:0000259" key="7">
    <source>
        <dbReference type="PROSITE" id="PS50110"/>
    </source>
</evidence>
<sequence length="467" mass="52485">MTSSTLDYNLCRSASVLVVDDESGMRSFLQKALQKHFGLVEVAGSIDLAEEIRRRCHFDLLIVDVKLPGRSGIEWHEALDDPNRHSDVIFMTAYAELDTAIQALRVGAADFILKPFRLEQMMNAVMRVLKRRQLARENFLLRREVTRYLESETPMLGNSNVIKRLDAVIRRVAPTPSAVLIEGESGTGKELVARALHQHSGREGPFVPVNCGAISPELLEAELFGHTKGAFTGADRAREGLFTYAGGGTLFLDEIGELPLSMQAKLLRVLEQKTIRPVGSEREIPTQVRILAATNRKLSEEVKSHNFREDLFFRLNVLTLTLPPLRDRVEDLPQLAHYFSRKLSSDLGLPAVPFTHDDLKAMQSHSWPGNIRELKNFIERCILLGHLPLDELIHDDDDRNLGAGYPSCWPLEEVEKRHILRVLSACEGNKSAAARQLGVARKTLDRKLASWMETDISHPSLMHVDES</sequence>
<dbReference type="InterPro" id="IPR009057">
    <property type="entry name" value="Homeodomain-like_sf"/>
</dbReference>
<feature type="domain" description="Response regulatory" evidence="7">
    <location>
        <begin position="15"/>
        <end position="129"/>
    </location>
</feature>
<evidence type="ECO:0000256" key="4">
    <source>
        <dbReference type="ARBA" id="ARBA00023163"/>
    </source>
</evidence>
<evidence type="ECO:0000256" key="5">
    <source>
        <dbReference type="PROSITE-ProRule" id="PRU00169"/>
    </source>
</evidence>
<dbReference type="InterPro" id="IPR025944">
    <property type="entry name" value="Sigma_54_int_dom_CS"/>
</dbReference>
<dbReference type="EMBL" id="QKRX01000004">
    <property type="protein sequence ID" value="RAU18569.1"/>
    <property type="molecule type" value="Genomic_DNA"/>
</dbReference>
<dbReference type="Gene3D" id="3.40.50.300">
    <property type="entry name" value="P-loop containing nucleotide triphosphate hydrolases"/>
    <property type="match status" value="1"/>
</dbReference>
<evidence type="ECO:0000259" key="6">
    <source>
        <dbReference type="PROSITE" id="PS50045"/>
    </source>
</evidence>
<keyword evidence="3" id="KW-0805">Transcription regulation</keyword>
<evidence type="ECO:0000256" key="1">
    <source>
        <dbReference type="ARBA" id="ARBA00022741"/>
    </source>
</evidence>
<dbReference type="InterPro" id="IPR027417">
    <property type="entry name" value="P-loop_NTPase"/>
</dbReference>
<evidence type="ECO:0000313" key="9">
    <source>
        <dbReference type="Proteomes" id="UP000250744"/>
    </source>
</evidence>
<comment type="caution">
    <text evidence="8">The sequence shown here is derived from an EMBL/GenBank/DDBJ whole genome shotgun (WGS) entry which is preliminary data.</text>
</comment>
<dbReference type="InterPro" id="IPR002078">
    <property type="entry name" value="Sigma_54_int"/>
</dbReference>
<keyword evidence="2" id="KW-0067">ATP-binding</keyword>
<dbReference type="Gene3D" id="1.10.10.60">
    <property type="entry name" value="Homeodomain-like"/>
    <property type="match status" value="1"/>
</dbReference>
<keyword evidence="1" id="KW-0547">Nucleotide-binding</keyword>
<dbReference type="Pfam" id="PF00072">
    <property type="entry name" value="Response_reg"/>
    <property type="match status" value="1"/>
</dbReference>
<keyword evidence="5" id="KW-0597">Phosphoprotein</keyword>
<dbReference type="Proteomes" id="UP000250744">
    <property type="component" value="Unassembled WGS sequence"/>
</dbReference>
<dbReference type="PROSITE" id="PS00688">
    <property type="entry name" value="SIGMA54_INTERACT_3"/>
    <property type="match status" value="1"/>
</dbReference>
<dbReference type="InterPro" id="IPR058031">
    <property type="entry name" value="AAA_lid_NorR"/>
</dbReference>
<dbReference type="InterPro" id="IPR001789">
    <property type="entry name" value="Sig_transdc_resp-reg_receiver"/>
</dbReference>
<dbReference type="SUPFAM" id="SSF52540">
    <property type="entry name" value="P-loop containing nucleoside triphosphate hydrolases"/>
    <property type="match status" value="1"/>
</dbReference>
<protein>
    <submittedName>
        <fullName evidence="8">Sigma-54-dependent Fis family transcriptional regulator</fullName>
    </submittedName>
</protein>
<dbReference type="SUPFAM" id="SSF46689">
    <property type="entry name" value="Homeodomain-like"/>
    <property type="match status" value="1"/>
</dbReference>
<dbReference type="GO" id="GO:0005524">
    <property type="term" value="F:ATP binding"/>
    <property type="evidence" value="ECO:0007669"/>
    <property type="project" value="UniProtKB-KW"/>
</dbReference>
<dbReference type="CDD" id="cd00009">
    <property type="entry name" value="AAA"/>
    <property type="match status" value="1"/>
</dbReference>
<evidence type="ECO:0000256" key="2">
    <source>
        <dbReference type="ARBA" id="ARBA00022840"/>
    </source>
</evidence>
<dbReference type="OrthoDB" id="9804019at2"/>
<dbReference type="InterPro" id="IPR003593">
    <property type="entry name" value="AAA+_ATPase"/>
</dbReference>
<dbReference type="GO" id="GO:0043565">
    <property type="term" value="F:sequence-specific DNA binding"/>
    <property type="evidence" value="ECO:0007669"/>
    <property type="project" value="InterPro"/>
</dbReference>
<dbReference type="Pfam" id="PF25601">
    <property type="entry name" value="AAA_lid_14"/>
    <property type="match status" value="1"/>
</dbReference>
<dbReference type="FunFam" id="3.40.50.300:FF:000006">
    <property type="entry name" value="DNA-binding transcriptional regulator NtrC"/>
    <property type="match status" value="1"/>
</dbReference>
<dbReference type="InterPro" id="IPR002197">
    <property type="entry name" value="HTH_Fis"/>
</dbReference>
<dbReference type="SMART" id="SM00448">
    <property type="entry name" value="REC"/>
    <property type="match status" value="1"/>
</dbReference>
<evidence type="ECO:0000313" key="8">
    <source>
        <dbReference type="EMBL" id="RAU18569.1"/>
    </source>
</evidence>
<dbReference type="PROSITE" id="PS50045">
    <property type="entry name" value="SIGMA54_INTERACT_4"/>
    <property type="match status" value="1"/>
</dbReference>
<dbReference type="SUPFAM" id="SSF52172">
    <property type="entry name" value="CheY-like"/>
    <property type="match status" value="1"/>
</dbReference>
<proteinExistence type="predicted"/>
<dbReference type="Pfam" id="PF00158">
    <property type="entry name" value="Sigma54_activat"/>
    <property type="match status" value="1"/>
</dbReference>
<feature type="modified residue" description="4-aspartylphosphate" evidence="5">
    <location>
        <position position="64"/>
    </location>
</feature>
<reference evidence="8 9" key="1">
    <citation type="submission" date="2018-06" db="EMBL/GenBank/DDBJ databases">
        <title>Nitrincola tibetense sp. nov., isolated from Lake XuguoCo on Tibetan Plateau.</title>
        <authorList>
            <person name="Xing P."/>
        </authorList>
    </citation>
    <scope>NUCLEOTIDE SEQUENCE [LARGE SCALE GENOMIC DNA]</scope>
    <source>
        <strain evidence="9">xg18</strain>
    </source>
</reference>
<dbReference type="InterPro" id="IPR025662">
    <property type="entry name" value="Sigma_54_int_dom_ATP-bd_1"/>
</dbReference>
<dbReference type="GO" id="GO:0000160">
    <property type="term" value="P:phosphorelay signal transduction system"/>
    <property type="evidence" value="ECO:0007669"/>
    <property type="project" value="InterPro"/>
</dbReference>
<dbReference type="SMART" id="SM00382">
    <property type="entry name" value="AAA"/>
    <property type="match status" value="1"/>
</dbReference>
<dbReference type="AlphaFoldDB" id="A0A364NN87"/>
<dbReference type="Gene3D" id="1.10.8.60">
    <property type="match status" value="1"/>
</dbReference>
<dbReference type="RefSeq" id="WP_112158674.1">
    <property type="nucleotide sequence ID" value="NZ_QKRX01000004.1"/>
</dbReference>
<gene>
    <name evidence="8" type="ORF">DN062_07285</name>
</gene>
<feature type="domain" description="Sigma-54 factor interaction" evidence="6">
    <location>
        <begin position="155"/>
        <end position="383"/>
    </location>
</feature>
<dbReference type="GO" id="GO:0006355">
    <property type="term" value="P:regulation of DNA-templated transcription"/>
    <property type="evidence" value="ECO:0007669"/>
    <property type="project" value="InterPro"/>
</dbReference>
<evidence type="ECO:0000256" key="3">
    <source>
        <dbReference type="ARBA" id="ARBA00023015"/>
    </source>
</evidence>
<dbReference type="PROSITE" id="PS50110">
    <property type="entry name" value="RESPONSE_REGULATORY"/>
    <property type="match status" value="1"/>
</dbReference>
<keyword evidence="4" id="KW-0804">Transcription</keyword>
<dbReference type="InterPro" id="IPR011006">
    <property type="entry name" value="CheY-like_superfamily"/>
</dbReference>
<dbReference type="PANTHER" id="PTHR32071:SF91">
    <property type="entry name" value="TUNGSTATE-RESPONSIVE TWO COMPONENT SIGMA54-DEPENDENT SIGNAL TRANSDUCTION SYSTEM RESPONSE REGULATOR FIS FAMILY"/>
    <property type="match status" value="1"/>
</dbReference>
<dbReference type="Gene3D" id="3.40.50.2300">
    <property type="match status" value="1"/>
</dbReference>
<dbReference type="Pfam" id="PF02954">
    <property type="entry name" value="HTH_8"/>
    <property type="match status" value="1"/>
</dbReference>
<keyword evidence="9" id="KW-1185">Reference proteome</keyword>